<proteinExistence type="predicted"/>
<dbReference type="Gene3D" id="3.30.2320.60">
    <property type="entry name" value="FhaA, phosphopeptide-binding domain (DUF3662)"/>
    <property type="match status" value="1"/>
</dbReference>
<accession>A0ABU2XZV4</accession>
<dbReference type="EMBL" id="JAVRFD010000310">
    <property type="protein sequence ID" value="MDT0550630.1"/>
    <property type="molecule type" value="Genomic_DNA"/>
</dbReference>
<evidence type="ECO:0000313" key="2">
    <source>
        <dbReference type="EMBL" id="MDT0550630.1"/>
    </source>
</evidence>
<comment type="caution">
    <text evidence="2">The sequence shown here is derived from an EMBL/GenBank/DDBJ whole genome shotgun (WGS) entry which is preliminary data.</text>
</comment>
<dbReference type="InterPro" id="IPR022128">
    <property type="entry name" value="FhaA_N"/>
</dbReference>
<sequence>MGLVDRIERKLESTVGDAFARVFGGSIVPQEVETALCREAESRARTVAGGQVLAPNDYVITLSGTDYQRVSADTDLT</sequence>
<dbReference type="RefSeq" id="WP_311731120.1">
    <property type="nucleotide sequence ID" value="NZ_JAVRFD010000310.1"/>
</dbReference>
<protein>
    <submittedName>
        <fullName evidence="2">DUF3662 domain-containing protein</fullName>
    </submittedName>
</protein>
<evidence type="ECO:0000259" key="1">
    <source>
        <dbReference type="Pfam" id="PF12401"/>
    </source>
</evidence>
<organism evidence="2 3">
    <name type="scientific">Streptomyces lonegramiae</name>
    <dbReference type="NCBI Taxonomy" id="3075524"/>
    <lineage>
        <taxon>Bacteria</taxon>
        <taxon>Bacillati</taxon>
        <taxon>Actinomycetota</taxon>
        <taxon>Actinomycetes</taxon>
        <taxon>Kitasatosporales</taxon>
        <taxon>Streptomycetaceae</taxon>
        <taxon>Streptomyces</taxon>
    </lineage>
</organism>
<gene>
    <name evidence="2" type="ORF">RND15_49600</name>
</gene>
<reference evidence="2" key="1">
    <citation type="submission" date="2024-05" db="EMBL/GenBank/DDBJ databases">
        <title>30 novel species of actinomycetes from the DSMZ collection.</title>
        <authorList>
            <person name="Nouioui I."/>
        </authorList>
    </citation>
    <scope>NUCLEOTIDE SEQUENCE</scope>
    <source>
        <strain evidence="2">DSM 41529</strain>
    </source>
</reference>
<dbReference type="Pfam" id="PF12401">
    <property type="entry name" value="FhaA_N"/>
    <property type="match status" value="1"/>
</dbReference>
<evidence type="ECO:0000313" key="3">
    <source>
        <dbReference type="Proteomes" id="UP001180754"/>
    </source>
</evidence>
<feature type="non-terminal residue" evidence="2">
    <location>
        <position position="77"/>
    </location>
</feature>
<feature type="domain" description="FhaA N-terminal" evidence="1">
    <location>
        <begin position="5"/>
        <end position="75"/>
    </location>
</feature>
<name>A0ABU2XZV4_9ACTN</name>
<dbReference type="InterPro" id="IPR042287">
    <property type="entry name" value="FhaA_N_sf"/>
</dbReference>
<dbReference type="Proteomes" id="UP001180754">
    <property type="component" value="Unassembled WGS sequence"/>
</dbReference>
<keyword evidence="3" id="KW-1185">Reference proteome</keyword>